<name>A0A176QDE5_9MICO</name>
<dbReference type="GO" id="GO:0016780">
    <property type="term" value="F:phosphotransferase activity, for other substituted phosphate groups"/>
    <property type="evidence" value="ECO:0007669"/>
    <property type="project" value="TreeGrafter"/>
</dbReference>
<dbReference type="InterPro" id="IPR017475">
    <property type="entry name" value="EPS_sugar_tfrase"/>
</dbReference>
<dbReference type="InterPro" id="IPR003362">
    <property type="entry name" value="Bact_transf"/>
</dbReference>
<gene>
    <name evidence="9" type="ORF">AWH69_06650</name>
</gene>
<dbReference type="PANTHER" id="PTHR30576">
    <property type="entry name" value="COLANIC BIOSYNTHESIS UDP-GLUCOSE LIPID CARRIER TRANSFERASE"/>
    <property type="match status" value="1"/>
</dbReference>
<dbReference type="EMBL" id="LQZG01000002">
    <property type="protein sequence ID" value="OAB87721.1"/>
    <property type="molecule type" value="Genomic_DNA"/>
</dbReference>
<evidence type="ECO:0000256" key="3">
    <source>
        <dbReference type="ARBA" id="ARBA00022679"/>
    </source>
</evidence>
<dbReference type="STRING" id="262209.AWH69_06650"/>
<evidence type="ECO:0000313" key="10">
    <source>
        <dbReference type="Proteomes" id="UP000076976"/>
    </source>
</evidence>
<feature type="transmembrane region" description="Helical" evidence="7">
    <location>
        <begin position="112"/>
        <end position="134"/>
    </location>
</feature>
<evidence type="ECO:0000256" key="6">
    <source>
        <dbReference type="ARBA" id="ARBA00023136"/>
    </source>
</evidence>
<organism evidence="9 10">
    <name type="scientific">Janibacter melonis</name>
    <dbReference type="NCBI Taxonomy" id="262209"/>
    <lineage>
        <taxon>Bacteria</taxon>
        <taxon>Bacillati</taxon>
        <taxon>Actinomycetota</taxon>
        <taxon>Actinomycetes</taxon>
        <taxon>Micrococcales</taxon>
        <taxon>Intrasporangiaceae</taxon>
        <taxon>Janibacter</taxon>
    </lineage>
</organism>
<reference evidence="9 10" key="1">
    <citation type="submission" date="2016-01" db="EMBL/GenBank/DDBJ databases">
        <title>Janibacter melonis strain CD11_4 genome sequencing and assembly.</title>
        <authorList>
            <person name="Nair G.R."/>
            <person name="Kaur G."/>
            <person name="Chander A.M."/>
            <person name="Mayilraj S."/>
        </authorList>
    </citation>
    <scope>NUCLEOTIDE SEQUENCE [LARGE SCALE GENOMIC DNA]</scope>
    <source>
        <strain evidence="9 10">CD11-4</strain>
    </source>
</reference>
<evidence type="ECO:0000256" key="2">
    <source>
        <dbReference type="ARBA" id="ARBA00006464"/>
    </source>
</evidence>
<dbReference type="GO" id="GO:0016020">
    <property type="term" value="C:membrane"/>
    <property type="evidence" value="ECO:0007669"/>
    <property type="project" value="UniProtKB-SubCell"/>
</dbReference>
<dbReference type="PANTHER" id="PTHR30576:SF10">
    <property type="entry name" value="SLL5057 PROTEIN"/>
    <property type="match status" value="1"/>
</dbReference>
<feature type="domain" description="Bacterial sugar transferase" evidence="8">
    <location>
        <begin position="309"/>
        <end position="496"/>
    </location>
</feature>
<comment type="subcellular location">
    <subcellularLocation>
        <location evidence="1">Membrane</location>
        <topology evidence="1">Multi-pass membrane protein</topology>
    </subcellularLocation>
</comment>
<evidence type="ECO:0000313" key="9">
    <source>
        <dbReference type="EMBL" id="OAB87721.1"/>
    </source>
</evidence>
<evidence type="ECO:0000256" key="5">
    <source>
        <dbReference type="ARBA" id="ARBA00022989"/>
    </source>
</evidence>
<dbReference type="Pfam" id="PF13727">
    <property type="entry name" value="CoA_binding_3"/>
    <property type="match status" value="1"/>
</dbReference>
<keyword evidence="5 7" id="KW-1133">Transmembrane helix</keyword>
<keyword evidence="6 7" id="KW-0472">Membrane</keyword>
<evidence type="ECO:0000259" key="8">
    <source>
        <dbReference type="Pfam" id="PF02397"/>
    </source>
</evidence>
<evidence type="ECO:0000256" key="7">
    <source>
        <dbReference type="SAM" id="Phobius"/>
    </source>
</evidence>
<feature type="transmembrane region" description="Helical" evidence="7">
    <location>
        <begin position="42"/>
        <end position="62"/>
    </location>
</feature>
<dbReference type="Pfam" id="PF02397">
    <property type="entry name" value="Bac_transf"/>
    <property type="match status" value="1"/>
</dbReference>
<sequence length="502" mass="54697">MDQGGSDVLGVLGRTSAPAGTATTTAPRAGTNAFVKTRAAMIAADTMMISIAAMAALVLRSQTQWLAAVGVTDQLGGFPREVAPQLSLLWLLALWAFGAQSPRRTGAGSWEYQRVLTASLGTAALVGIGAYLVQIQLSRGFFVIFFGIGTSLLLVGRLALRRAIQRAHVRGHFRSRVLVAGTDRHIDDVARVLRRESWLGYEVVGGLSPTPPPSGETLGGVEVVGDPSAVSAVLERTDVDAIVFADGALPCADDFRRTAWDLESRNVQMIVVPSLSDISRQRLDVRPVAGLPFVHVERPQRDLPMRVCKRIFDVIGSGLLLLLLSPVTLLVALAIVLDDRGPVLFRQRRVGIAGQHFDCFKFRSMCQDADAVLQRLTESNEGSGVLFKMKADPRITRVGRVLRRYSLDELPQLLNVFAGHMSLVGPRPPLPREVDAYEGDIVQRLRVRPGMTGLWQVSGRSDLSWEDTVRLDLYYADNWSITQDAMILLRTVKAVVGGRGAY</sequence>
<dbReference type="Gene3D" id="3.40.50.720">
    <property type="entry name" value="NAD(P)-binding Rossmann-like Domain"/>
    <property type="match status" value="1"/>
</dbReference>
<comment type="caution">
    <text evidence="9">The sequence shown here is derived from an EMBL/GenBank/DDBJ whole genome shotgun (WGS) entry which is preliminary data.</text>
</comment>
<keyword evidence="10" id="KW-1185">Reference proteome</keyword>
<dbReference type="AlphaFoldDB" id="A0A176QDE5"/>
<dbReference type="Proteomes" id="UP000076976">
    <property type="component" value="Unassembled WGS sequence"/>
</dbReference>
<feature type="transmembrane region" description="Helical" evidence="7">
    <location>
        <begin position="140"/>
        <end position="160"/>
    </location>
</feature>
<keyword evidence="3" id="KW-0808">Transferase</keyword>
<comment type="similarity">
    <text evidence="2">Belongs to the bacterial sugar transferase family.</text>
</comment>
<dbReference type="NCBIfam" id="TIGR03025">
    <property type="entry name" value="EPS_sugtrans"/>
    <property type="match status" value="1"/>
</dbReference>
<proteinExistence type="inferred from homology"/>
<protein>
    <recommendedName>
        <fullName evidence="8">Bacterial sugar transferase domain-containing protein</fullName>
    </recommendedName>
</protein>
<accession>A0A176QDE5</accession>
<feature type="transmembrane region" description="Helical" evidence="7">
    <location>
        <begin position="311"/>
        <end position="337"/>
    </location>
</feature>
<evidence type="ECO:0000256" key="1">
    <source>
        <dbReference type="ARBA" id="ARBA00004141"/>
    </source>
</evidence>
<keyword evidence="4 7" id="KW-0812">Transmembrane</keyword>
<evidence type="ECO:0000256" key="4">
    <source>
        <dbReference type="ARBA" id="ARBA00022692"/>
    </source>
</evidence>